<sequence>MRSEVDELRNEVSTLRDTLNEQIVLFADERKRWEEERVKILKSNGVSSARLGGFSTSNDPASTSLLTTGQLSGNMKLMGDGKAYVVSRDRLI</sequence>
<evidence type="ECO:0000313" key="2">
    <source>
        <dbReference type="EMBL" id="VDK34867.1"/>
    </source>
</evidence>
<dbReference type="OrthoDB" id="10030037at2759"/>
<reference evidence="2 3" key="1">
    <citation type="submission" date="2018-11" db="EMBL/GenBank/DDBJ databases">
        <authorList>
            <consortium name="Pathogen Informatics"/>
        </authorList>
    </citation>
    <scope>NUCLEOTIDE SEQUENCE [LARGE SCALE GENOMIC DNA]</scope>
</reference>
<dbReference type="AlphaFoldDB" id="A0A3P6PQ16"/>
<keyword evidence="1" id="KW-0175">Coiled coil</keyword>
<evidence type="ECO:0000256" key="1">
    <source>
        <dbReference type="SAM" id="Coils"/>
    </source>
</evidence>
<keyword evidence="3" id="KW-1185">Reference proteome</keyword>
<gene>
    <name evidence="2" type="ORF">GPUH_LOCUS2543</name>
</gene>
<name>A0A3P6PQ16_9BILA</name>
<dbReference type="Proteomes" id="UP000271098">
    <property type="component" value="Unassembled WGS sequence"/>
</dbReference>
<proteinExistence type="predicted"/>
<evidence type="ECO:0000313" key="3">
    <source>
        <dbReference type="Proteomes" id="UP000271098"/>
    </source>
</evidence>
<protein>
    <submittedName>
        <fullName evidence="2">Uncharacterized protein</fullName>
    </submittedName>
</protein>
<dbReference type="EMBL" id="UYRT01003894">
    <property type="protein sequence ID" value="VDK34867.1"/>
    <property type="molecule type" value="Genomic_DNA"/>
</dbReference>
<feature type="coiled-coil region" evidence="1">
    <location>
        <begin position="5"/>
        <end position="36"/>
    </location>
</feature>
<accession>A0A3P6PQ16</accession>
<organism evidence="2 3">
    <name type="scientific">Gongylonema pulchrum</name>
    <dbReference type="NCBI Taxonomy" id="637853"/>
    <lineage>
        <taxon>Eukaryota</taxon>
        <taxon>Metazoa</taxon>
        <taxon>Ecdysozoa</taxon>
        <taxon>Nematoda</taxon>
        <taxon>Chromadorea</taxon>
        <taxon>Rhabditida</taxon>
        <taxon>Spirurina</taxon>
        <taxon>Spiruromorpha</taxon>
        <taxon>Spiruroidea</taxon>
        <taxon>Gongylonematidae</taxon>
        <taxon>Gongylonema</taxon>
    </lineage>
</organism>